<name>A0A0N1FP48_9PROT</name>
<feature type="signal peptide" evidence="1">
    <location>
        <begin position="1"/>
        <end position="34"/>
    </location>
</feature>
<keyword evidence="1" id="KW-0732">Signal</keyword>
<gene>
    <name evidence="2" type="ORF">GLUCOINTEAF2_0204225</name>
</gene>
<proteinExistence type="predicted"/>
<evidence type="ECO:0000256" key="1">
    <source>
        <dbReference type="SAM" id="SignalP"/>
    </source>
</evidence>
<evidence type="ECO:0000313" key="3">
    <source>
        <dbReference type="Proteomes" id="UP000031553"/>
    </source>
</evidence>
<dbReference type="AlphaFoldDB" id="A0A0N1FP48"/>
<organism evidence="2 3">
    <name type="scientific">Komagataeibacter intermedius AF2</name>
    <dbReference type="NCBI Taxonomy" id="1458464"/>
    <lineage>
        <taxon>Bacteria</taxon>
        <taxon>Pseudomonadati</taxon>
        <taxon>Pseudomonadota</taxon>
        <taxon>Alphaproteobacteria</taxon>
        <taxon>Acetobacterales</taxon>
        <taxon>Acetobacteraceae</taxon>
        <taxon>Komagataeibacter</taxon>
    </lineage>
</organism>
<protein>
    <submittedName>
        <fullName evidence="2">Uncharacterized protein</fullName>
    </submittedName>
</protein>
<reference evidence="2 3" key="1">
    <citation type="submission" date="2015-07" db="EMBL/GenBank/DDBJ databases">
        <title>Draft Genome Sequence of Komagataeibacter intermedius Strain AF2, Isolated from Kombucha Tea.</title>
        <authorList>
            <person name="Santos R.A."/>
            <person name="Berretta A.A."/>
            <person name="Barud H.S."/>
            <person name="Ribeiro S.J."/>
            <person name="Gonzalez-Garcia L.N."/>
            <person name="Zucchi T.D."/>
            <person name="Goldman G.H."/>
            <person name="Riano-Pachon D.M."/>
        </authorList>
    </citation>
    <scope>NUCLEOTIDE SEQUENCE [LARGE SCALE GENOMIC DNA]</scope>
    <source>
        <strain evidence="2 3">AF2</strain>
    </source>
</reference>
<accession>A0A0N1FP48</accession>
<evidence type="ECO:0000313" key="2">
    <source>
        <dbReference type="EMBL" id="KPH86978.1"/>
    </source>
</evidence>
<comment type="caution">
    <text evidence="2">The sequence shown here is derived from an EMBL/GenBank/DDBJ whole genome shotgun (WGS) entry which is preliminary data.</text>
</comment>
<sequence precursor="true">MLGKCLTIFRKPHVNGLKVYLFTTSLFVSVPAFAASSATDYTVAAGSTRISHT</sequence>
<dbReference type="EMBL" id="JUFX02000169">
    <property type="protein sequence ID" value="KPH86978.1"/>
    <property type="molecule type" value="Genomic_DNA"/>
</dbReference>
<dbReference type="Proteomes" id="UP000031553">
    <property type="component" value="Unassembled WGS sequence"/>
</dbReference>
<feature type="chain" id="PRO_5005871527" evidence="1">
    <location>
        <begin position="35"/>
        <end position="53"/>
    </location>
</feature>